<proteinExistence type="predicted"/>
<organism evidence="1 2">
    <name type="scientific">Rhizopus delemar (strain RA 99-880 / ATCC MYA-4621 / FGSC 9543 / NRRL 43880)</name>
    <name type="common">Mucormycosis agent</name>
    <name type="synonym">Rhizopus arrhizus var. delemar</name>
    <dbReference type="NCBI Taxonomy" id="246409"/>
    <lineage>
        <taxon>Eukaryota</taxon>
        <taxon>Fungi</taxon>
        <taxon>Fungi incertae sedis</taxon>
        <taxon>Mucoromycota</taxon>
        <taxon>Mucoromycotina</taxon>
        <taxon>Mucoromycetes</taxon>
        <taxon>Mucorales</taxon>
        <taxon>Mucorineae</taxon>
        <taxon>Rhizopodaceae</taxon>
        <taxon>Rhizopus</taxon>
    </lineage>
</organism>
<name>I1BVX0_RHIO9</name>
<dbReference type="InParanoid" id="I1BVX0"/>
<accession>I1BVX0</accession>
<gene>
    <name evidence="1" type="ORF">RO3G_05055</name>
</gene>
<dbReference type="Proteomes" id="UP000009138">
    <property type="component" value="Unassembled WGS sequence"/>
</dbReference>
<protein>
    <submittedName>
        <fullName evidence="1">Uncharacterized protein</fullName>
    </submittedName>
</protein>
<dbReference type="GeneID" id="93612026"/>
<dbReference type="VEuPathDB" id="FungiDB:RO3G_05055"/>
<evidence type="ECO:0000313" key="2">
    <source>
        <dbReference type="Proteomes" id="UP000009138"/>
    </source>
</evidence>
<dbReference type="EMBL" id="CH476734">
    <property type="protein sequence ID" value="EIE80350.1"/>
    <property type="molecule type" value="Genomic_DNA"/>
</dbReference>
<keyword evidence="2" id="KW-1185">Reference proteome</keyword>
<sequence>MRKNQSRHNLGREELEQDSLVRWISLCHFGNDGFRRVPRMKGERLLLQHIIPISRYAAYAFCRTAL</sequence>
<reference evidence="1 2" key="1">
    <citation type="journal article" date="2009" name="PLoS Genet.">
        <title>Genomic analysis of the basal lineage fungus Rhizopus oryzae reveals a whole-genome duplication.</title>
        <authorList>
            <person name="Ma L.-J."/>
            <person name="Ibrahim A.S."/>
            <person name="Skory C."/>
            <person name="Grabherr M.G."/>
            <person name="Burger G."/>
            <person name="Butler M."/>
            <person name="Elias M."/>
            <person name="Idnurm A."/>
            <person name="Lang B.F."/>
            <person name="Sone T."/>
            <person name="Abe A."/>
            <person name="Calvo S.E."/>
            <person name="Corrochano L.M."/>
            <person name="Engels R."/>
            <person name="Fu J."/>
            <person name="Hansberg W."/>
            <person name="Kim J.-M."/>
            <person name="Kodira C.D."/>
            <person name="Koehrsen M.J."/>
            <person name="Liu B."/>
            <person name="Miranda-Saavedra D."/>
            <person name="O'Leary S."/>
            <person name="Ortiz-Castellanos L."/>
            <person name="Poulter R."/>
            <person name="Rodriguez-Romero J."/>
            <person name="Ruiz-Herrera J."/>
            <person name="Shen Y.-Q."/>
            <person name="Zeng Q."/>
            <person name="Galagan J."/>
            <person name="Birren B.W."/>
            <person name="Cuomo C.A."/>
            <person name="Wickes B.L."/>
        </authorList>
    </citation>
    <scope>NUCLEOTIDE SEQUENCE [LARGE SCALE GENOMIC DNA]</scope>
    <source>
        <strain evidence="2">RA 99-880 / ATCC MYA-4621 / FGSC 9543 / NRRL 43880</strain>
    </source>
</reference>
<evidence type="ECO:0000313" key="1">
    <source>
        <dbReference type="EMBL" id="EIE80350.1"/>
    </source>
</evidence>
<dbReference type="AlphaFoldDB" id="I1BVX0"/>
<dbReference type="RefSeq" id="XP_067515746.1">
    <property type="nucleotide sequence ID" value="XM_067659645.1"/>
</dbReference>